<reference evidence="2 3" key="1">
    <citation type="submission" date="2012-08" db="EMBL/GenBank/DDBJ databases">
        <authorList>
            <person name="Doggett N."/>
            <person name="Teshima H."/>
            <person name="Bruce D."/>
            <person name="Detter J.C."/>
            <person name="Johnson S.L."/>
            <person name="Han C."/>
        </authorList>
    </citation>
    <scope>NUCLEOTIDE SEQUENCE [LARGE SCALE GENOMIC DNA]</scope>
    <source>
        <strain evidence="2 3">HD-771</strain>
    </source>
</reference>
<dbReference type="KEGG" id="bti:BTG_05605"/>
<protein>
    <recommendedName>
        <fullName evidence="1">Tail spike domain-containing protein</fullName>
    </recommendedName>
</protein>
<dbReference type="RefSeq" id="WP_000502649.1">
    <property type="nucleotide sequence ID" value="NC_018500.1"/>
</dbReference>
<dbReference type="Pfam" id="PF06605">
    <property type="entry name" value="Prophage_tail"/>
    <property type="match status" value="1"/>
</dbReference>
<dbReference type="InterPro" id="IPR010572">
    <property type="entry name" value="Tail_dom"/>
</dbReference>
<sequence length="518" mass="60270">MGDLPVLMEYVIPSGYSRQDYWNSLGIGVLKDVIDLKVTEDLEGVFQIEMHYPEDGKLAKEIKIGRVIKVRTRQDMTAWESQNFKEPGNNGLWEGAFYHKLGWEYQPFYINDIEYDVSGIFIVRGVHYTYRIGELYYSLIRSDKIPKDEQIMYGIKRPFQILGDAWSRFSLIDSYYQDVYSGVTFLDHNGATATADVTKGSVTLGATTIYQDIKQYSELDPWNDRRPDNWTPKTFELTHRNFGDILLGDDEKSMRKVYNFEVLRDRWGIVLTDRRTMKSWGEAYEIRYGKDMKNIKVDIDMSDILPAVFPYFIVEDEYTFRAEEITTEWQTPKGGGESKEVEVRKMVDKTVTCQMEVNFRGTVFPFPAHSSGNYILVPRDKWPNYMFKGIRKDITEYVDIEAIKQKVKQYRQSDGTYFSGGFTAAQFELEKNAPEYLRRANIQFGEATAEIDFLPLWETSEAIHKPALQKLRLGDPVVIVHEPLQLRIYARVTETDYNPLTDKYNSIKIKSYSVVPLD</sequence>
<accession>A0A9W3J5K4</accession>
<evidence type="ECO:0000313" key="2">
    <source>
        <dbReference type="EMBL" id="AFQ14613.1"/>
    </source>
</evidence>
<name>A0A9W3J5K4_BACTU</name>
<evidence type="ECO:0000259" key="1">
    <source>
        <dbReference type="Pfam" id="PF06605"/>
    </source>
</evidence>
<organism evidence="2 3">
    <name type="scientific">Bacillus thuringiensis HD-771</name>
    <dbReference type="NCBI Taxonomy" id="1218175"/>
    <lineage>
        <taxon>Bacteria</taxon>
        <taxon>Bacillati</taxon>
        <taxon>Bacillota</taxon>
        <taxon>Bacilli</taxon>
        <taxon>Bacillales</taxon>
        <taxon>Bacillaceae</taxon>
        <taxon>Bacillus</taxon>
        <taxon>Bacillus cereus group</taxon>
    </lineage>
</organism>
<dbReference type="InterPro" id="IPR007119">
    <property type="entry name" value="Phage_tail_spike_N"/>
</dbReference>
<dbReference type="Proteomes" id="UP000005259">
    <property type="component" value="Chromosome"/>
</dbReference>
<dbReference type="AlphaFoldDB" id="A0A9W3J5K4"/>
<gene>
    <name evidence="2" type="ORF">BTG_05605</name>
</gene>
<feature type="domain" description="Tail spike" evidence="1">
    <location>
        <begin position="253"/>
        <end position="511"/>
    </location>
</feature>
<dbReference type="EMBL" id="CP003752">
    <property type="protein sequence ID" value="AFQ14613.1"/>
    <property type="molecule type" value="Genomic_DNA"/>
</dbReference>
<evidence type="ECO:0000313" key="3">
    <source>
        <dbReference type="Proteomes" id="UP000005259"/>
    </source>
</evidence>
<dbReference type="NCBIfam" id="TIGR01665">
    <property type="entry name" value="put_anti_recept"/>
    <property type="match status" value="1"/>
</dbReference>
<proteinExistence type="predicted"/>